<dbReference type="InterPro" id="IPR001789">
    <property type="entry name" value="Sig_transdc_resp-reg_receiver"/>
</dbReference>
<evidence type="ECO:0000313" key="6">
    <source>
        <dbReference type="Proteomes" id="UP000006201"/>
    </source>
</evidence>
<accession>A4C9S2</accession>
<dbReference type="PROSITE" id="PS50930">
    <property type="entry name" value="HTH_LYTTR"/>
    <property type="match status" value="1"/>
</dbReference>
<keyword evidence="2" id="KW-0597">Phosphoprotein</keyword>
<dbReference type="PANTHER" id="PTHR37299">
    <property type="entry name" value="TRANSCRIPTIONAL REGULATOR-RELATED"/>
    <property type="match status" value="1"/>
</dbReference>
<dbReference type="PANTHER" id="PTHR37299:SF1">
    <property type="entry name" value="STAGE 0 SPORULATION PROTEIN A HOMOLOG"/>
    <property type="match status" value="1"/>
</dbReference>
<gene>
    <name evidence="5" type="ORF">PTD2_19982</name>
</gene>
<dbReference type="EMBL" id="AAOH01000004">
    <property type="protein sequence ID" value="EAR28130.1"/>
    <property type="molecule type" value="Genomic_DNA"/>
</dbReference>
<evidence type="ECO:0000256" key="1">
    <source>
        <dbReference type="ARBA" id="ARBA00023012"/>
    </source>
</evidence>
<comment type="caution">
    <text evidence="5">The sequence shown here is derived from an EMBL/GenBank/DDBJ whole genome shotgun (WGS) entry which is preliminary data.</text>
</comment>
<dbReference type="GO" id="GO:0000156">
    <property type="term" value="F:phosphorelay response regulator activity"/>
    <property type="evidence" value="ECO:0007669"/>
    <property type="project" value="InterPro"/>
</dbReference>
<reference evidence="5 6" key="1">
    <citation type="submission" date="2006-02" db="EMBL/GenBank/DDBJ databases">
        <authorList>
            <person name="Moran M.A."/>
            <person name="Kjelleberg S."/>
            <person name="Egan S."/>
            <person name="Saunders N."/>
            <person name="Thomas T."/>
            <person name="Ferriera S."/>
            <person name="Johnson J."/>
            <person name="Kravitz S."/>
            <person name="Halpern A."/>
            <person name="Remington K."/>
            <person name="Beeson K."/>
            <person name="Tran B."/>
            <person name="Rogers Y.-H."/>
            <person name="Friedman R."/>
            <person name="Venter J.C."/>
        </authorList>
    </citation>
    <scope>NUCLEOTIDE SEQUENCE [LARGE SCALE GENOMIC DNA]</scope>
    <source>
        <strain evidence="5 6">D2</strain>
    </source>
</reference>
<dbReference type="eggNOG" id="COG3279">
    <property type="taxonomic scope" value="Bacteria"/>
</dbReference>
<evidence type="ECO:0000259" key="3">
    <source>
        <dbReference type="PROSITE" id="PS50110"/>
    </source>
</evidence>
<dbReference type="GO" id="GO:0003677">
    <property type="term" value="F:DNA binding"/>
    <property type="evidence" value="ECO:0007669"/>
    <property type="project" value="InterPro"/>
</dbReference>
<dbReference type="STRING" id="87626.PTD2_19982"/>
<dbReference type="SMART" id="SM00448">
    <property type="entry name" value="REC"/>
    <property type="match status" value="1"/>
</dbReference>
<dbReference type="PROSITE" id="PS50110">
    <property type="entry name" value="RESPONSE_REGULATORY"/>
    <property type="match status" value="1"/>
</dbReference>
<protein>
    <submittedName>
        <fullName evidence="5">Putative response regulator in two-component regulatory system</fullName>
    </submittedName>
</protein>
<feature type="domain" description="Response regulatory" evidence="3">
    <location>
        <begin position="11"/>
        <end position="126"/>
    </location>
</feature>
<dbReference type="Gene3D" id="3.40.50.2300">
    <property type="match status" value="1"/>
</dbReference>
<feature type="modified residue" description="4-aspartylphosphate" evidence="2">
    <location>
        <position position="62"/>
    </location>
</feature>
<dbReference type="SUPFAM" id="SSF52172">
    <property type="entry name" value="CheY-like"/>
    <property type="match status" value="1"/>
</dbReference>
<dbReference type="AlphaFoldDB" id="A4C9S2"/>
<dbReference type="Pfam" id="PF00072">
    <property type="entry name" value="Response_reg"/>
    <property type="match status" value="1"/>
</dbReference>
<evidence type="ECO:0000259" key="4">
    <source>
        <dbReference type="PROSITE" id="PS50930"/>
    </source>
</evidence>
<dbReference type="Pfam" id="PF04397">
    <property type="entry name" value="LytTR"/>
    <property type="match status" value="1"/>
</dbReference>
<dbReference type="Gene3D" id="2.40.50.1020">
    <property type="entry name" value="LytTr DNA-binding domain"/>
    <property type="match status" value="1"/>
</dbReference>
<dbReference type="FunFam" id="3.40.50.2300:FF:000051">
    <property type="entry name" value="Two-component response regulator yehT"/>
    <property type="match status" value="1"/>
</dbReference>
<name>A4C9S2_9GAMM</name>
<evidence type="ECO:0000313" key="5">
    <source>
        <dbReference type="EMBL" id="EAR28130.1"/>
    </source>
</evidence>
<dbReference type="CDD" id="cd17532">
    <property type="entry name" value="REC_LytTR_AlgR-like"/>
    <property type="match status" value="1"/>
</dbReference>
<sequence>MKGQKKMFNIKTIIVDDEPLARKGLAVRLSDYPELEIVALCKNGAEALDVCRSQKVDLIFLDIQMPGINGFEVVQQLLTFDMILPAIVFVTAFDQYAVKAFEVHALDYILKPVDENRLKQAVEKVHSHIKTQQDQVHKRKLASFVAGITGNDCEDILKKLASGVKLEDKRYPESIAVKEQGEIIRVQAASIQWVDAAGDYMCLHCSDGKTHILRKTMKELEQELDPNLFVRVHRSAIVNTKQINKLVTQVSGEYQLVLANGQELKVSRSYRDKVKSALAS</sequence>
<feature type="domain" description="HTH LytTR-type" evidence="4">
    <location>
        <begin position="175"/>
        <end position="280"/>
    </location>
</feature>
<dbReference type="InterPro" id="IPR011006">
    <property type="entry name" value="CheY-like_superfamily"/>
</dbReference>
<dbReference type="Proteomes" id="UP000006201">
    <property type="component" value="Unassembled WGS sequence"/>
</dbReference>
<dbReference type="HOGENOM" id="CLU_000445_14_1_6"/>
<dbReference type="InterPro" id="IPR046947">
    <property type="entry name" value="LytR-like"/>
</dbReference>
<dbReference type="InterPro" id="IPR007492">
    <property type="entry name" value="LytTR_DNA-bd_dom"/>
</dbReference>
<keyword evidence="6" id="KW-1185">Reference proteome</keyword>
<organism evidence="5 6">
    <name type="scientific">Pseudoalteromonas tunicata D2</name>
    <dbReference type="NCBI Taxonomy" id="87626"/>
    <lineage>
        <taxon>Bacteria</taxon>
        <taxon>Pseudomonadati</taxon>
        <taxon>Pseudomonadota</taxon>
        <taxon>Gammaproteobacteria</taxon>
        <taxon>Alteromonadales</taxon>
        <taxon>Pseudoalteromonadaceae</taxon>
        <taxon>Pseudoalteromonas</taxon>
    </lineage>
</organism>
<keyword evidence="1" id="KW-0902">Two-component regulatory system</keyword>
<dbReference type="SMART" id="SM00850">
    <property type="entry name" value="LytTR"/>
    <property type="match status" value="1"/>
</dbReference>
<evidence type="ECO:0000256" key="2">
    <source>
        <dbReference type="PROSITE-ProRule" id="PRU00169"/>
    </source>
</evidence>
<proteinExistence type="predicted"/>